<keyword evidence="2" id="KW-0249">Electron transport</keyword>
<dbReference type="InterPro" id="IPR036249">
    <property type="entry name" value="Thioredoxin-like_sf"/>
</dbReference>
<evidence type="ECO:0000256" key="1">
    <source>
        <dbReference type="ARBA" id="ARBA00022448"/>
    </source>
</evidence>
<dbReference type="InterPro" id="IPR011990">
    <property type="entry name" value="TPR-like_helical_dom_sf"/>
</dbReference>
<dbReference type="PROSITE" id="PS00194">
    <property type="entry name" value="THIOREDOXIN_1"/>
    <property type="match status" value="1"/>
</dbReference>
<keyword evidence="3" id="KW-1015">Disulfide bond</keyword>
<dbReference type="Pfam" id="PF14561">
    <property type="entry name" value="TPR_20"/>
    <property type="match status" value="1"/>
</dbReference>
<dbReference type="InterPro" id="IPR017937">
    <property type="entry name" value="Thioredoxin_CS"/>
</dbReference>
<sequence>MNNRPTSPLPLSFASAIDLSGLAKKPAVATAPSGDTNAYVIDVTEATFAQAVMEQSKTVPVVLDFWAEWCGPCKQLSPILEKLALAGAGAFLLGKIDTEAEPQLASAFQIQSIPTVIAVIDGKLLPLFQGAYPEEQISQVLAELLRVATEQGVTGRFEAGAASASPGSEEEALDPDEARAIEAIDRGDLEGAAAAYRALLARKPGDQDGTTGLAQVELMRRVAGVDSAAVRALAASEPANVDAQIAASDLDMASGEFEAAFARLIDLVRISSGSERSRSRDHLLALFTLVDSNDPRVTKARLALTNALF</sequence>
<dbReference type="GO" id="GO:0006950">
    <property type="term" value="P:response to stress"/>
    <property type="evidence" value="ECO:0007669"/>
    <property type="project" value="UniProtKB-ARBA"/>
</dbReference>
<dbReference type="PANTHER" id="PTHR45663">
    <property type="entry name" value="GEO12009P1"/>
    <property type="match status" value="1"/>
</dbReference>
<dbReference type="GO" id="GO:0005737">
    <property type="term" value="C:cytoplasm"/>
    <property type="evidence" value="ECO:0007669"/>
    <property type="project" value="TreeGrafter"/>
</dbReference>
<evidence type="ECO:0000256" key="3">
    <source>
        <dbReference type="ARBA" id="ARBA00023157"/>
    </source>
</evidence>
<keyword evidence="1" id="KW-0813">Transport</keyword>
<evidence type="ECO:0000313" key="5">
    <source>
        <dbReference type="EMBL" id="OIQ78319.1"/>
    </source>
</evidence>
<dbReference type="PROSITE" id="PS51352">
    <property type="entry name" value="THIOREDOXIN_2"/>
    <property type="match status" value="1"/>
</dbReference>
<proteinExistence type="predicted"/>
<dbReference type="Pfam" id="PF00085">
    <property type="entry name" value="Thioredoxin"/>
    <property type="match status" value="1"/>
</dbReference>
<evidence type="ECO:0000259" key="4">
    <source>
        <dbReference type="PROSITE" id="PS51352"/>
    </source>
</evidence>
<dbReference type="GO" id="GO:0015035">
    <property type="term" value="F:protein-disulfide reductase activity"/>
    <property type="evidence" value="ECO:0007669"/>
    <property type="project" value="TreeGrafter"/>
</dbReference>
<comment type="caution">
    <text evidence="5">The sequence shown here is derived from an EMBL/GenBank/DDBJ whole genome shotgun (WGS) entry which is preliminary data.</text>
</comment>
<feature type="domain" description="Thioredoxin" evidence="4">
    <location>
        <begin position="19"/>
        <end position="146"/>
    </location>
</feature>
<dbReference type="SUPFAM" id="SSF48452">
    <property type="entry name" value="TPR-like"/>
    <property type="match status" value="1"/>
</dbReference>
<gene>
    <name evidence="5" type="primary">trxA_30</name>
    <name evidence="5" type="ORF">GALL_399740</name>
</gene>
<name>A0A1J5QE84_9ZZZZ</name>
<accession>A0A1J5QE84</accession>
<dbReference type="AlphaFoldDB" id="A0A1J5QE84"/>
<dbReference type="Gene3D" id="3.40.30.10">
    <property type="entry name" value="Glutaredoxin"/>
    <property type="match status" value="1"/>
</dbReference>
<protein>
    <submittedName>
        <fullName evidence="5">Thioredoxin</fullName>
    </submittedName>
</protein>
<dbReference type="SUPFAM" id="SSF52833">
    <property type="entry name" value="Thioredoxin-like"/>
    <property type="match status" value="1"/>
</dbReference>
<organism evidence="5">
    <name type="scientific">mine drainage metagenome</name>
    <dbReference type="NCBI Taxonomy" id="410659"/>
    <lineage>
        <taxon>unclassified sequences</taxon>
        <taxon>metagenomes</taxon>
        <taxon>ecological metagenomes</taxon>
    </lineage>
</organism>
<reference evidence="5" key="1">
    <citation type="submission" date="2016-10" db="EMBL/GenBank/DDBJ databases">
        <title>Sequence of Gallionella enrichment culture.</title>
        <authorList>
            <person name="Poehlein A."/>
            <person name="Muehling M."/>
            <person name="Daniel R."/>
        </authorList>
    </citation>
    <scope>NUCLEOTIDE SEQUENCE</scope>
</reference>
<evidence type="ECO:0000256" key="2">
    <source>
        <dbReference type="ARBA" id="ARBA00022982"/>
    </source>
</evidence>
<dbReference type="PANTHER" id="PTHR45663:SF11">
    <property type="entry name" value="GEO12009P1"/>
    <property type="match status" value="1"/>
</dbReference>
<dbReference type="CDD" id="cd02956">
    <property type="entry name" value="ybbN"/>
    <property type="match status" value="1"/>
</dbReference>
<dbReference type="Gene3D" id="1.25.40.10">
    <property type="entry name" value="Tetratricopeptide repeat domain"/>
    <property type="match status" value="1"/>
</dbReference>
<dbReference type="InterPro" id="IPR013766">
    <property type="entry name" value="Thioredoxin_domain"/>
</dbReference>
<dbReference type="EMBL" id="MLJW01001423">
    <property type="protein sequence ID" value="OIQ78319.1"/>
    <property type="molecule type" value="Genomic_DNA"/>
</dbReference>